<dbReference type="InterPro" id="IPR037914">
    <property type="entry name" value="SpoVT-AbrB_sf"/>
</dbReference>
<sequence length="171" mass="18355">MCSSDAPVAVVVVTSAAIAPLLLPARTPSDGPARPARAAAIPRRGLALPEPPITRTADTVYGMSVLDRGGRIADRAAFAALGWTPDTRLRVHIARTHLTLRPALDGPVAVKNHRFIWLPAATRHRLDLRPGDRVLLAAEPQRQTLVIYPPAALDALLTHRRSASKAGDRDE</sequence>
<proteinExistence type="predicted"/>
<organism evidence="1 2">
    <name type="scientific">Pseudonocardia thermophila</name>
    <dbReference type="NCBI Taxonomy" id="1848"/>
    <lineage>
        <taxon>Bacteria</taxon>
        <taxon>Bacillati</taxon>
        <taxon>Actinomycetota</taxon>
        <taxon>Actinomycetes</taxon>
        <taxon>Pseudonocardiales</taxon>
        <taxon>Pseudonocardiaceae</taxon>
        <taxon>Pseudonocardia</taxon>
    </lineage>
</organism>
<dbReference type="STRING" id="1848.SAMN05443637_104287"/>
<dbReference type="Proteomes" id="UP000184363">
    <property type="component" value="Unassembled WGS sequence"/>
</dbReference>
<name>A0A1M6RBK8_PSETH</name>
<evidence type="ECO:0008006" key="3">
    <source>
        <dbReference type="Google" id="ProtNLM"/>
    </source>
</evidence>
<dbReference type="SUPFAM" id="SSF89447">
    <property type="entry name" value="AbrB/MazE/MraZ-like"/>
    <property type="match status" value="1"/>
</dbReference>
<dbReference type="EMBL" id="FRAP01000004">
    <property type="protein sequence ID" value="SHK29849.1"/>
    <property type="molecule type" value="Genomic_DNA"/>
</dbReference>
<evidence type="ECO:0000313" key="2">
    <source>
        <dbReference type="Proteomes" id="UP000184363"/>
    </source>
</evidence>
<evidence type="ECO:0000313" key="1">
    <source>
        <dbReference type="EMBL" id="SHK29849.1"/>
    </source>
</evidence>
<keyword evidence="2" id="KW-1185">Reference proteome</keyword>
<reference evidence="1 2" key="1">
    <citation type="submission" date="2016-11" db="EMBL/GenBank/DDBJ databases">
        <authorList>
            <person name="Jaros S."/>
            <person name="Januszkiewicz K."/>
            <person name="Wedrychowicz H."/>
        </authorList>
    </citation>
    <scope>NUCLEOTIDE SEQUENCE [LARGE SCALE GENOMIC DNA]</scope>
    <source>
        <strain evidence="1 2">DSM 43832</strain>
    </source>
</reference>
<dbReference type="AlphaFoldDB" id="A0A1M6RBK8"/>
<protein>
    <recommendedName>
        <fullName evidence="3">SpoVT-AbrB domain-containing protein</fullName>
    </recommendedName>
</protein>
<gene>
    <name evidence="1" type="ORF">SAMN05443637_104287</name>
</gene>
<accession>A0A1M6RBK8</accession>